<organism evidence="2 3">
    <name type="scientific">Dillenia turbinata</name>
    <dbReference type="NCBI Taxonomy" id="194707"/>
    <lineage>
        <taxon>Eukaryota</taxon>
        <taxon>Viridiplantae</taxon>
        <taxon>Streptophyta</taxon>
        <taxon>Embryophyta</taxon>
        <taxon>Tracheophyta</taxon>
        <taxon>Spermatophyta</taxon>
        <taxon>Magnoliopsida</taxon>
        <taxon>eudicotyledons</taxon>
        <taxon>Gunneridae</taxon>
        <taxon>Pentapetalae</taxon>
        <taxon>Dilleniales</taxon>
        <taxon>Dilleniaceae</taxon>
        <taxon>Dillenia</taxon>
    </lineage>
</organism>
<evidence type="ECO:0000313" key="2">
    <source>
        <dbReference type="EMBL" id="KAK6945554.1"/>
    </source>
</evidence>
<reference evidence="2 3" key="1">
    <citation type="submission" date="2023-12" db="EMBL/GenBank/DDBJ databases">
        <title>A high-quality genome assembly for Dillenia turbinata (Dilleniales).</title>
        <authorList>
            <person name="Chanderbali A."/>
        </authorList>
    </citation>
    <scope>NUCLEOTIDE SEQUENCE [LARGE SCALE GENOMIC DNA]</scope>
    <source>
        <strain evidence="2">LSX21</strain>
        <tissue evidence="2">Leaf</tissue>
    </source>
</reference>
<feature type="compositionally biased region" description="Basic and acidic residues" evidence="1">
    <location>
        <begin position="36"/>
        <end position="45"/>
    </location>
</feature>
<evidence type="ECO:0000256" key="1">
    <source>
        <dbReference type="SAM" id="MobiDB-lite"/>
    </source>
</evidence>
<dbReference type="Proteomes" id="UP001370490">
    <property type="component" value="Unassembled WGS sequence"/>
</dbReference>
<evidence type="ECO:0000313" key="3">
    <source>
        <dbReference type="Proteomes" id="UP001370490"/>
    </source>
</evidence>
<proteinExistence type="predicted"/>
<accession>A0AAN8ZL43</accession>
<sequence length="45" mass="5133">MPSGCHGTEISLEKDQTSWMLDSPHSRDIPAAQSDEENRQDYQKI</sequence>
<protein>
    <submittedName>
        <fullName evidence="2">Uncharacterized protein</fullName>
    </submittedName>
</protein>
<dbReference type="EMBL" id="JBAMMX010000002">
    <property type="protein sequence ID" value="KAK6945554.1"/>
    <property type="molecule type" value="Genomic_DNA"/>
</dbReference>
<gene>
    <name evidence="2" type="ORF">RJ641_013098</name>
</gene>
<comment type="caution">
    <text evidence="2">The sequence shown here is derived from an EMBL/GenBank/DDBJ whole genome shotgun (WGS) entry which is preliminary data.</text>
</comment>
<keyword evidence="3" id="KW-1185">Reference proteome</keyword>
<name>A0AAN8ZL43_9MAGN</name>
<feature type="region of interest" description="Disordered" evidence="1">
    <location>
        <begin position="1"/>
        <end position="45"/>
    </location>
</feature>
<dbReference type="AlphaFoldDB" id="A0AAN8ZL43"/>